<keyword evidence="3" id="KW-1185">Reference proteome</keyword>
<dbReference type="Proteomes" id="UP000253426">
    <property type="component" value="Unassembled WGS sequence"/>
</dbReference>
<organism evidence="2 3">
    <name type="scientific">Roseimicrobium gellanilyticum</name>
    <dbReference type="NCBI Taxonomy" id="748857"/>
    <lineage>
        <taxon>Bacteria</taxon>
        <taxon>Pseudomonadati</taxon>
        <taxon>Verrucomicrobiota</taxon>
        <taxon>Verrucomicrobiia</taxon>
        <taxon>Verrucomicrobiales</taxon>
        <taxon>Verrucomicrobiaceae</taxon>
        <taxon>Roseimicrobium</taxon>
    </lineage>
</organism>
<protein>
    <submittedName>
        <fullName evidence="2">Uncharacterized protein DUF5069</fullName>
    </submittedName>
</protein>
<feature type="domain" description="DUF5069" evidence="1">
    <location>
        <begin position="1"/>
        <end position="129"/>
    </location>
</feature>
<dbReference type="AlphaFoldDB" id="A0A366HSR5"/>
<dbReference type="EMBL" id="QNRR01000001">
    <property type="protein sequence ID" value="RBP47321.1"/>
    <property type="molecule type" value="Genomic_DNA"/>
</dbReference>
<proteinExistence type="predicted"/>
<comment type="caution">
    <text evidence="2">The sequence shown here is derived from an EMBL/GenBank/DDBJ whole genome shotgun (WGS) entry which is preliminary data.</text>
</comment>
<dbReference type="Pfam" id="PF16798">
    <property type="entry name" value="DUF5069"/>
    <property type="match status" value="1"/>
</dbReference>
<evidence type="ECO:0000313" key="3">
    <source>
        <dbReference type="Proteomes" id="UP000253426"/>
    </source>
</evidence>
<accession>A0A366HSR5</accession>
<reference evidence="2 3" key="1">
    <citation type="submission" date="2018-06" db="EMBL/GenBank/DDBJ databases">
        <title>Genomic Encyclopedia of Type Strains, Phase IV (KMG-IV): sequencing the most valuable type-strain genomes for metagenomic binning, comparative biology and taxonomic classification.</title>
        <authorList>
            <person name="Goeker M."/>
        </authorList>
    </citation>
    <scope>NUCLEOTIDE SEQUENCE [LARGE SCALE GENOMIC DNA]</scope>
    <source>
        <strain evidence="2 3">DSM 25532</strain>
    </source>
</reference>
<evidence type="ECO:0000259" key="1">
    <source>
        <dbReference type="Pfam" id="PF16798"/>
    </source>
</evidence>
<sequence>MVGGIVHFGRMLDKIRLHAEGKLPPDYTEQLGDQRGTFDGRCVRFLKVNYDALRERTLAGGSDDELLDWSFANGRKPNEEEILIWNAFMTKRGWRDEAKDRLVFRLNEAGFGTDCGVETMFDFIDKDEGHPPRQMA</sequence>
<evidence type="ECO:0000313" key="2">
    <source>
        <dbReference type="EMBL" id="RBP47321.1"/>
    </source>
</evidence>
<gene>
    <name evidence="2" type="ORF">DES53_101118</name>
</gene>
<name>A0A366HSR5_9BACT</name>
<dbReference type="InterPro" id="IPR031849">
    <property type="entry name" value="DUF5069"/>
</dbReference>